<evidence type="ECO:0000313" key="1">
    <source>
        <dbReference type="EnsemblPlants" id="Solyc12g062400.2.1.1.CDS"/>
    </source>
</evidence>
<keyword evidence="2" id="KW-1185">Reference proteome</keyword>
<dbReference type="Proteomes" id="UP000004994">
    <property type="component" value="Unassembled WGS sequence"/>
</dbReference>
<reference evidence="1" key="1">
    <citation type="journal article" date="2012" name="Nature">
        <title>The tomato genome sequence provides insights into fleshy fruit evolution.</title>
        <authorList>
            <consortium name="Tomato Genome Consortium"/>
        </authorList>
    </citation>
    <scope>NUCLEOTIDE SEQUENCE [LARGE SCALE GENOMIC DNA]</scope>
    <source>
        <strain evidence="1">cv. Heinz 1706</strain>
    </source>
</reference>
<dbReference type="InParanoid" id="A0A494GAC1"/>
<reference evidence="1" key="2">
    <citation type="submission" date="2019-04" db="UniProtKB">
        <authorList>
            <consortium name="EnsemblPlants"/>
        </authorList>
    </citation>
    <scope>IDENTIFICATION</scope>
    <source>
        <strain evidence="1">cv. Heinz 1706</strain>
    </source>
</reference>
<protein>
    <submittedName>
        <fullName evidence="1">Uncharacterized protein</fullName>
    </submittedName>
</protein>
<accession>A0A494GAC1</accession>
<dbReference type="EnsemblPlants" id="Solyc12g062400.2.1">
    <property type="protein sequence ID" value="Solyc12g062400.2.1.1.CDS"/>
    <property type="gene ID" value="Solyc12g062400.2"/>
</dbReference>
<organism evidence="1">
    <name type="scientific">Solanum lycopersicum</name>
    <name type="common">Tomato</name>
    <name type="synonym">Lycopersicon esculentum</name>
    <dbReference type="NCBI Taxonomy" id="4081"/>
    <lineage>
        <taxon>Eukaryota</taxon>
        <taxon>Viridiplantae</taxon>
        <taxon>Streptophyta</taxon>
        <taxon>Embryophyta</taxon>
        <taxon>Tracheophyta</taxon>
        <taxon>Spermatophyta</taxon>
        <taxon>Magnoliopsida</taxon>
        <taxon>eudicotyledons</taxon>
        <taxon>Gunneridae</taxon>
        <taxon>Pentapetalae</taxon>
        <taxon>asterids</taxon>
        <taxon>lamiids</taxon>
        <taxon>Solanales</taxon>
        <taxon>Solanaceae</taxon>
        <taxon>Solanoideae</taxon>
        <taxon>Solaneae</taxon>
        <taxon>Solanum</taxon>
        <taxon>Solanum subgen. Lycopersicon</taxon>
    </lineage>
</organism>
<dbReference type="AlphaFoldDB" id="A0A494GAC1"/>
<proteinExistence type="predicted"/>
<name>A0A494GAC1_SOLLC</name>
<dbReference type="Gramene" id="Solyc12g062400.2.1">
    <property type="protein sequence ID" value="Solyc12g062400.2.1.1.CDS"/>
    <property type="gene ID" value="Solyc12g062400.2"/>
</dbReference>
<sequence>WILLVNSTQKLDKKNSYTFYIYTVNHTVSHTKFI</sequence>
<evidence type="ECO:0000313" key="2">
    <source>
        <dbReference type="Proteomes" id="UP000004994"/>
    </source>
</evidence>